<name>A0AAD9JZ63_9ANNE</name>
<keyword evidence="2" id="KW-1185">Reference proteome</keyword>
<evidence type="ECO:0000313" key="2">
    <source>
        <dbReference type="Proteomes" id="UP001208570"/>
    </source>
</evidence>
<dbReference type="AlphaFoldDB" id="A0AAD9JZ63"/>
<gene>
    <name evidence="1" type="ORF">LSH36_114g06048</name>
</gene>
<comment type="caution">
    <text evidence="1">The sequence shown here is derived from an EMBL/GenBank/DDBJ whole genome shotgun (WGS) entry which is preliminary data.</text>
</comment>
<protein>
    <submittedName>
        <fullName evidence="1">Uncharacterized protein</fullName>
    </submittedName>
</protein>
<dbReference type="Proteomes" id="UP001208570">
    <property type="component" value="Unassembled WGS sequence"/>
</dbReference>
<reference evidence="1" key="1">
    <citation type="journal article" date="2023" name="Mol. Biol. Evol.">
        <title>Third-Generation Sequencing Reveals the Adaptive Role of the Epigenome in Three Deep-Sea Polychaetes.</title>
        <authorList>
            <person name="Perez M."/>
            <person name="Aroh O."/>
            <person name="Sun Y."/>
            <person name="Lan Y."/>
            <person name="Juniper S.K."/>
            <person name="Young C.R."/>
            <person name="Angers B."/>
            <person name="Qian P.Y."/>
        </authorList>
    </citation>
    <scope>NUCLEOTIDE SEQUENCE</scope>
    <source>
        <strain evidence="1">P08H-3</strain>
    </source>
</reference>
<proteinExistence type="predicted"/>
<dbReference type="EMBL" id="JAODUP010000114">
    <property type="protein sequence ID" value="KAK2161601.1"/>
    <property type="molecule type" value="Genomic_DNA"/>
</dbReference>
<evidence type="ECO:0000313" key="1">
    <source>
        <dbReference type="EMBL" id="KAK2161601.1"/>
    </source>
</evidence>
<sequence length="52" mass="5747">MQGCNEFGGVSTGCRLFGNHKSHLKYKKAYINTPEYTLIKAGPLKQLLFSVG</sequence>
<accession>A0AAD9JZ63</accession>
<organism evidence="1 2">
    <name type="scientific">Paralvinella palmiformis</name>
    <dbReference type="NCBI Taxonomy" id="53620"/>
    <lineage>
        <taxon>Eukaryota</taxon>
        <taxon>Metazoa</taxon>
        <taxon>Spiralia</taxon>
        <taxon>Lophotrochozoa</taxon>
        <taxon>Annelida</taxon>
        <taxon>Polychaeta</taxon>
        <taxon>Sedentaria</taxon>
        <taxon>Canalipalpata</taxon>
        <taxon>Terebellida</taxon>
        <taxon>Terebelliformia</taxon>
        <taxon>Alvinellidae</taxon>
        <taxon>Paralvinella</taxon>
    </lineage>
</organism>